<keyword evidence="3" id="KW-1185">Reference proteome</keyword>
<reference evidence="2 3" key="1">
    <citation type="journal article" date="2018" name="Sci. Rep.">
        <title>Genomic signatures of local adaptation to the degree of environmental predictability in rotifers.</title>
        <authorList>
            <person name="Franch-Gras L."/>
            <person name="Hahn C."/>
            <person name="Garcia-Roger E.M."/>
            <person name="Carmona M.J."/>
            <person name="Serra M."/>
            <person name="Gomez A."/>
        </authorList>
    </citation>
    <scope>NUCLEOTIDE SEQUENCE [LARGE SCALE GENOMIC DNA]</scope>
    <source>
        <strain evidence="2">HYR1</strain>
    </source>
</reference>
<feature type="region of interest" description="Disordered" evidence="1">
    <location>
        <begin position="1"/>
        <end position="32"/>
    </location>
</feature>
<evidence type="ECO:0000256" key="1">
    <source>
        <dbReference type="SAM" id="MobiDB-lite"/>
    </source>
</evidence>
<sequence>MSCSLKKVTGSKSSPSSLSSSSQTSSSWSLEPGDRLCCSSSFWRVSASACCIFFLLSYSFSISWSLNSSRLNLSTSSRSKVACLISLSKSCTSKVSMLPWSTCLGSRVWISWALRLDRAALR</sequence>
<dbReference type="Proteomes" id="UP000276133">
    <property type="component" value="Unassembled WGS sequence"/>
</dbReference>
<dbReference type="EMBL" id="REGN01005660">
    <property type="protein sequence ID" value="RNA12556.1"/>
    <property type="molecule type" value="Genomic_DNA"/>
</dbReference>
<proteinExistence type="predicted"/>
<name>A0A3M7QM98_BRAPC</name>
<accession>A0A3M7QM98</accession>
<evidence type="ECO:0000313" key="3">
    <source>
        <dbReference type="Proteomes" id="UP000276133"/>
    </source>
</evidence>
<dbReference type="AlphaFoldDB" id="A0A3M7QM98"/>
<comment type="caution">
    <text evidence="2">The sequence shown here is derived from an EMBL/GenBank/DDBJ whole genome shotgun (WGS) entry which is preliminary data.</text>
</comment>
<protein>
    <submittedName>
        <fullName evidence="2">Uncharacterized protein</fullName>
    </submittedName>
</protein>
<gene>
    <name evidence="2" type="ORF">BpHYR1_003080</name>
</gene>
<organism evidence="2 3">
    <name type="scientific">Brachionus plicatilis</name>
    <name type="common">Marine rotifer</name>
    <name type="synonym">Brachionus muelleri</name>
    <dbReference type="NCBI Taxonomy" id="10195"/>
    <lineage>
        <taxon>Eukaryota</taxon>
        <taxon>Metazoa</taxon>
        <taxon>Spiralia</taxon>
        <taxon>Gnathifera</taxon>
        <taxon>Rotifera</taxon>
        <taxon>Eurotatoria</taxon>
        <taxon>Monogononta</taxon>
        <taxon>Pseudotrocha</taxon>
        <taxon>Ploima</taxon>
        <taxon>Brachionidae</taxon>
        <taxon>Brachionus</taxon>
    </lineage>
</organism>
<evidence type="ECO:0000313" key="2">
    <source>
        <dbReference type="EMBL" id="RNA12556.1"/>
    </source>
</evidence>
<feature type="compositionally biased region" description="Low complexity" evidence="1">
    <location>
        <begin position="11"/>
        <end position="29"/>
    </location>
</feature>